<feature type="region of interest" description="Disordered" evidence="2">
    <location>
        <begin position="641"/>
        <end position="744"/>
    </location>
</feature>
<dbReference type="Pfam" id="PF12936">
    <property type="entry name" value="Kri1_C"/>
    <property type="match status" value="1"/>
</dbReference>
<feature type="region of interest" description="Disordered" evidence="2">
    <location>
        <begin position="173"/>
        <end position="202"/>
    </location>
</feature>
<proteinExistence type="inferred from homology"/>
<evidence type="ECO:0000259" key="3">
    <source>
        <dbReference type="Pfam" id="PF12936"/>
    </source>
</evidence>
<dbReference type="GO" id="GO:0005730">
    <property type="term" value="C:nucleolus"/>
    <property type="evidence" value="ECO:0007669"/>
    <property type="project" value="TreeGrafter"/>
</dbReference>
<dbReference type="STRING" id="742152.A0A2H3J249"/>
<feature type="compositionally biased region" description="Basic and acidic residues" evidence="2">
    <location>
        <begin position="256"/>
        <end position="269"/>
    </location>
</feature>
<accession>A0A2H3J249</accession>
<reference evidence="4 5" key="1">
    <citation type="journal article" date="2012" name="Science">
        <title>The Paleozoic origin of enzymatic lignin decomposition reconstructed from 31 fungal genomes.</title>
        <authorList>
            <person name="Floudas D."/>
            <person name="Binder M."/>
            <person name="Riley R."/>
            <person name="Barry K."/>
            <person name="Blanchette R.A."/>
            <person name="Henrissat B."/>
            <person name="Martinez A.T."/>
            <person name="Otillar R."/>
            <person name="Spatafora J.W."/>
            <person name="Yadav J.S."/>
            <person name="Aerts A."/>
            <person name="Benoit I."/>
            <person name="Boyd A."/>
            <person name="Carlson A."/>
            <person name="Copeland A."/>
            <person name="Coutinho P.M."/>
            <person name="de Vries R.P."/>
            <person name="Ferreira P."/>
            <person name="Findley K."/>
            <person name="Foster B."/>
            <person name="Gaskell J."/>
            <person name="Glotzer D."/>
            <person name="Gorecki P."/>
            <person name="Heitman J."/>
            <person name="Hesse C."/>
            <person name="Hori C."/>
            <person name="Igarashi K."/>
            <person name="Jurgens J.A."/>
            <person name="Kallen N."/>
            <person name="Kersten P."/>
            <person name="Kohler A."/>
            <person name="Kuees U."/>
            <person name="Kumar T.K.A."/>
            <person name="Kuo A."/>
            <person name="LaButti K."/>
            <person name="Larrondo L.F."/>
            <person name="Lindquist E."/>
            <person name="Ling A."/>
            <person name="Lombard V."/>
            <person name="Lucas S."/>
            <person name="Lundell T."/>
            <person name="Martin R."/>
            <person name="McLaughlin D.J."/>
            <person name="Morgenstern I."/>
            <person name="Morin E."/>
            <person name="Murat C."/>
            <person name="Nagy L.G."/>
            <person name="Nolan M."/>
            <person name="Ohm R.A."/>
            <person name="Patyshakuliyeva A."/>
            <person name="Rokas A."/>
            <person name="Ruiz-Duenas F.J."/>
            <person name="Sabat G."/>
            <person name="Salamov A."/>
            <person name="Samejima M."/>
            <person name="Schmutz J."/>
            <person name="Slot J.C."/>
            <person name="St John F."/>
            <person name="Stenlid J."/>
            <person name="Sun H."/>
            <person name="Sun S."/>
            <person name="Syed K."/>
            <person name="Tsang A."/>
            <person name="Wiebenga A."/>
            <person name="Young D."/>
            <person name="Pisabarro A."/>
            <person name="Eastwood D.C."/>
            <person name="Martin F."/>
            <person name="Cullen D."/>
            <person name="Grigoriev I.V."/>
            <person name="Hibbett D.S."/>
        </authorList>
    </citation>
    <scope>NUCLEOTIDE SEQUENCE [LARGE SCALE GENOMIC DNA]</scope>
    <source>
        <strain evidence="4 5">MD-104</strain>
    </source>
</reference>
<feature type="compositionally biased region" description="Basic and acidic residues" evidence="2">
    <location>
        <begin position="135"/>
        <end position="147"/>
    </location>
</feature>
<dbReference type="PANTHER" id="PTHR14490">
    <property type="entry name" value="ZINC FINGER, ZZ TYPE"/>
    <property type="match status" value="1"/>
</dbReference>
<dbReference type="InterPro" id="IPR018034">
    <property type="entry name" value="Kri1"/>
</dbReference>
<gene>
    <name evidence="4" type="ORF">WOLCODRAFT_126307</name>
</gene>
<feature type="compositionally biased region" description="Basic and acidic residues" evidence="2">
    <location>
        <begin position="683"/>
        <end position="712"/>
    </location>
</feature>
<dbReference type="OMA" id="WDNYDPR"/>
<feature type="region of interest" description="Disordered" evidence="2">
    <location>
        <begin position="45"/>
        <end position="80"/>
    </location>
</feature>
<protein>
    <recommendedName>
        <fullName evidence="3">Kri1-like C-terminal domain-containing protein</fullName>
    </recommendedName>
</protein>
<feature type="region of interest" description="Disordered" evidence="2">
    <location>
        <begin position="465"/>
        <end position="531"/>
    </location>
</feature>
<feature type="region of interest" description="Disordered" evidence="2">
    <location>
        <begin position="289"/>
        <end position="349"/>
    </location>
</feature>
<dbReference type="Pfam" id="PF05178">
    <property type="entry name" value="Kri1"/>
    <property type="match status" value="1"/>
</dbReference>
<dbReference type="AlphaFoldDB" id="A0A2H3J249"/>
<evidence type="ECO:0000313" key="4">
    <source>
        <dbReference type="EMBL" id="PCH35775.1"/>
    </source>
</evidence>
<dbReference type="PANTHER" id="PTHR14490:SF5">
    <property type="entry name" value="PROTEIN KRI1 HOMOLOG"/>
    <property type="match status" value="1"/>
</dbReference>
<evidence type="ECO:0000256" key="2">
    <source>
        <dbReference type="SAM" id="MobiDB-lite"/>
    </source>
</evidence>
<sequence length="744" mass="85504">MLSDDSDTDIHTLTINEHYAKAFEYRKEREELAKRTLHSVVSRAVLKEQYGSDGSQVDTSEDESTDETEDEDGEELTPAVDAAILRTLARIKRRDPTIYEQGKDVFEEERRKTGDAAPVQRVKKDKSKPLTFRQHVLDSELHGERSLSPEPAPLTHVEEQAALRRETIAVFHDVAEEQDGAEDDGFLVPREKTKDEIEKEEEEYHAFLERELGEDLKNIIALDEDYEADAAEKEGENENEAEEDGTKKKKKRGKGKEKEGKVGKAKSENDQEFLMNYILNRGWIDRSSRRLPTYQEVTAEKEGKKKKKRNLSAEAAGYPDAQSDAGASGSGGDSSTEGDDEEGKFDEDEFDEVADRFESSYNFRFEEPDAATITRYPRNLPSLVRRQDTTRKEARERRKERKEEEILKKREEVKRLKALKMKDLQARLEKIAKEGGKSLVESKALQQLDLDGDWDANAYDRQMAELYEKEESADIDDDEKPQWDDDINIDDIVPPEPEHEAAESKKKKKKKKKKDVEEGGIDEGGVDVDEMDAEVQQYKGDDDEEWDGTEEMRKRKLDEYMDEVYGLEFNDMVGDMPTRFRYTQVAPQAYGLLPVDILLSTDVELNSYMGIKKYAPYRRDSRRTWDATRAARLKDLKDKLRERGIAQEDPMAEKPRKRKGKKERMKEKLAKASPEADGNGEELAEKKEEVTDGVQQKESKQEKTKQKKREMEAEAVAGMDPDGPAKKRRRRHKKSGHGEQQQNT</sequence>
<feature type="domain" description="Kri1-like C-terminal" evidence="3">
    <location>
        <begin position="555"/>
        <end position="639"/>
    </location>
</feature>
<feature type="region of interest" description="Disordered" evidence="2">
    <location>
        <begin position="370"/>
        <end position="404"/>
    </location>
</feature>
<feature type="region of interest" description="Disordered" evidence="2">
    <location>
        <begin position="228"/>
        <end position="271"/>
    </location>
</feature>
<comment type="similarity">
    <text evidence="1">Belongs to the KRI1 family.</text>
</comment>
<feature type="compositionally biased region" description="Acidic residues" evidence="2">
    <location>
        <begin position="336"/>
        <end position="349"/>
    </location>
</feature>
<feature type="compositionally biased region" description="Basic and acidic residues" evidence="2">
    <location>
        <begin position="385"/>
        <end position="404"/>
    </location>
</feature>
<evidence type="ECO:0000256" key="1">
    <source>
        <dbReference type="ARBA" id="ARBA00007473"/>
    </source>
</evidence>
<dbReference type="GO" id="GO:0000447">
    <property type="term" value="P:endonucleolytic cleavage in ITS1 to separate SSU-rRNA from 5.8S rRNA and LSU-rRNA from tricistronic rRNA transcript (SSU-rRNA, 5.8S rRNA, LSU-rRNA)"/>
    <property type="evidence" value="ECO:0007669"/>
    <property type="project" value="TreeGrafter"/>
</dbReference>
<dbReference type="GO" id="GO:0030686">
    <property type="term" value="C:90S preribosome"/>
    <property type="evidence" value="ECO:0007669"/>
    <property type="project" value="TreeGrafter"/>
</dbReference>
<feature type="compositionally biased region" description="Basic residues" evidence="2">
    <location>
        <begin position="726"/>
        <end position="735"/>
    </location>
</feature>
<keyword evidence="5" id="KW-1185">Reference proteome</keyword>
<dbReference type="EMBL" id="KB467854">
    <property type="protein sequence ID" value="PCH35775.1"/>
    <property type="molecule type" value="Genomic_DNA"/>
</dbReference>
<feature type="compositionally biased region" description="Basic and acidic residues" evidence="2">
    <location>
        <begin position="100"/>
        <end position="114"/>
    </location>
</feature>
<evidence type="ECO:0000313" key="5">
    <source>
        <dbReference type="Proteomes" id="UP000218811"/>
    </source>
</evidence>
<feature type="compositionally biased region" description="Acidic residues" evidence="2">
    <location>
        <begin position="176"/>
        <end position="185"/>
    </location>
</feature>
<feature type="compositionally biased region" description="Acidic residues" evidence="2">
    <location>
        <begin position="473"/>
        <end position="489"/>
    </location>
</feature>
<feature type="region of interest" description="Disordered" evidence="2">
    <location>
        <begin position="100"/>
        <end position="160"/>
    </location>
</feature>
<feature type="compositionally biased region" description="Acidic residues" evidence="2">
    <location>
        <begin position="59"/>
        <end position="75"/>
    </location>
</feature>
<feature type="compositionally biased region" description="Acidic residues" evidence="2">
    <location>
        <begin position="518"/>
        <end position="531"/>
    </location>
</feature>
<feature type="compositionally biased region" description="Basic and acidic residues" evidence="2">
    <location>
        <begin position="189"/>
        <end position="202"/>
    </location>
</feature>
<organism evidence="4 5">
    <name type="scientific">Wolfiporia cocos (strain MD-104)</name>
    <name type="common">Brown rot fungus</name>
    <dbReference type="NCBI Taxonomy" id="742152"/>
    <lineage>
        <taxon>Eukaryota</taxon>
        <taxon>Fungi</taxon>
        <taxon>Dikarya</taxon>
        <taxon>Basidiomycota</taxon>
        <taxon>Agaricomycotina</taxon>
        <taxon>Agaricomycetes</taxon>
        <taxon>Polyporales</taxon>
        <taxon>Phaeolaceae</taxon>
        <taxon>Wolfiporia</taxon>
    </lineage>
</organism>
<dbReference type="InterPro" id="IPR024626">
    <property type="entry name" value="Kri1-like_C"/>
</dbReference>
<dbReference type="Proteomes" id="UP000218811">
    <property type="component" value="Unassembled WGS sequence"/>
</dbReference>
<name>A0A2H3J249_WOLCO</name>
<feature type="compositionally biased region" description="Basic and acidic residues" evidence="2">
    <location>
        <begin position="641"/>
        <end position="654"/>
    </location>
</feature>
<dbReference type="OrthoDB" id="10252032at2759"/>